<evidence type="ECO:0000256" key="2">
    <source>
        <dbReference type="SAM" id="Phobius"/>
    </source>
</evidence>
<dbReference type="Proteomes" id="UP000010301">
    <property type="component" value="Unassembled WGS sequence"/>
</dbReference>
<keyword evidence="4" id="KW-1185">Reference proteome</keyword>
<comment type="caution">
    <text evidence="3">The sequence shown here is derived from an EMBL/GenBank/DDBJ whole genome shotgun (WGS) entry which is preliminary data.</text>
</comment>
<dbReference type="HOGENOM" id="CLU_173785_0_0_11"/>
<organism evidence="3 4">
    <name type="scientific">Gleimia coleocanis DSM 15436</name>
    <dbReference type="NCBI Taxonomy" id="525245"/>
    <lineage>
        <taxon>Bacteria</taxon>
        <taxon>Bacillati</taxon>
        <taxon>Actinomycetota</taxon>
        <taxon>Actinomycetes</taxon>
        <taxon>Actinomycetales</taxon>
        <taxon>Actinomycetaceae</taxon>
        <taxon>Gleimia</taxon>
    </lineage>
</organism>
<protein>
    <submittedName>
        <fullName evidence="3">Uncharacterized protein</fullName>
    </submittedName>
</protein>
<feature type="region of interest" description="Disordered" evidence="1">
    <location>
        <begin position="1"/>
        <end position="23"/>
    </location>
</feature>
<proteinExistence type="predicted"/>
<dbReference type="EMBL" id="ACFG01000035">
    <property type="protein sequence ID" value="EEH63312.1"/>
    <property type="molecule type" value="Genomic_DNA"/>
</dbReference>
<keyword evidence="2" id="KW-0812">Transmembrane</keyword>
<dbReference type="eggNOG" id="ENOG503482F">
    <property type="taxonomic scope" value="Bacteria"/>
</dbReference>
<evidence type="ECO:0000313" key="4">
    <source>
        <dbReference type="Proteomes" id="UP000010301"/>
    </source>
</evidence>
<evidence type="ECO:0000313" key="3">
    <source>
        <dbReference type="EMBL" id="EEH63312.1"/>
    </source>
</evidence>
<name>C0W1Y8_9ACTO</name>
<dbReference type="AlphaFoldDB" id="C0W1Y8"/>
<sequence>MGDHGAENNDGNGQNQRPPEAIPKHCGAVPGVFAVTMNVVVFVQDGVRLIVGHRLTVGVGIRVVFVAGIIRVVGVVCFRSGVITMVITGMMGSAHDVPFAQPGRGRDDG</sequence>
<gene>
    <name evidence="3" type="ORF">HMPREF0044_1428</name>
</gene>
<reference evidence="3 4" key="1">
    <citation type="submission" date="2009-01" db="EMBL/GenBank/DDBJ databases">
        <authorList>
            <person name="Qin X."/>
            <person name="Bachman B."/>
            <person name="Battles P."/>
            <person name="Bell A."/>
            <person name="Bess C."/>
            <person name="Bickham C."/>
            <person name="Chaboub L."/>
            <person name="Chen D."/>
            <person name="Coyle M."/>
            <person name="Deiros D.R."/>
            <person name="Dinh H."/>
            <person name="Forbes L."/>
            <person name="Fowler G."/>
            <person name="Francisco L."/>
            <person name="Fu Q."/>
            <person name="Gubbala S."/>
            <person name="Hale W."/>
            <person name="Han Y."/>
            <person name="Hemphill L."/>
            <person name="Highlander S.K."/>
            <person name="Hirani K."/>
            <person name="Hogues M."/>
            <person name="Jackson L."/>
            <person name="Jakkamsetti A."/>
            <person name="Javaid M."/>
            <person name="Jiang H."/>
            <person name="Korchina V."/>
            <person name="Kovar C."/>
            <person name="Lara F."/>
            <person name="Lee S."/>
            <person name="Mata R."/>
            <person name="Mathew T."/>
            <person name="Moen C."/>
            <person name="Morales K."/>
            <person name="Munidasa M."/>
            <person name="Nazareth L."/>
            <person name="Ngo R."/>
            <person name="Nguyen L."/>
            <person name="Okwuonu G."/>
            <person name="Ongeri F."/>
            <person name="Patil S."/>
            <person name="Petrosino J."/>
            <person name="Pham C."/>
            <person name="Pham P."/>
            <person name="Pu L.-L."/>
            <person name="Puazo M."/>
            <person name="Raj R."/>
            <person name="Reid J."/>
            <person name="Rouhana J."/>
            <person name="Saada N."/>
            <person name="Shang Y."/>
            <person name="Simmons D."/>
            <person name="Thornton R."/>
            <person name="Warren J."/>
            <person name="Weissenberger G."/>
            <person name="Zhang J."/>
            <person name="Zhang L."/>
            <person name="Zhou C."/>
            <person name="Zhu D."/>
            <person name="Muzny D."/>
            <person name="Worley K."/>
            <person name="Gibbs R."/>
        </authorList>
    </citation>
    <scope>NUCLEOTIDE SEQUENCE [LARGE SCALE GENOMIC DNA]</scope>
    <source>
        <strain evidence="3 4">DSM 15436</strain>
    </source>
</reference>
<feature type="transmembrane region" description="Helical" evidence="2">
    <location>
        <begin position="28"/>
        <end position="51"/>
    </location>
</feature>
<keyword evidence="2" id="KW-1133">Transmembrane helix</keyword>
<accession>C0W1Y8</accession>
<feature type="transmembrane region" description="Helical" evidence="2">
    <location>
        <begin position="63"/>
        <end position="87"/>
    </location>
</feature>
<evidence type="ECO:0000256" key="1">
    <source>
        <dbReference type="SAM" id="MobiDB-lite"/>
    </source>
</evidence>
<keyword evidence="2" id="KW-0472">Membrane</keyword>